<keyword evidence="3" id="KW-1185">Reference proteome</keyword>
<evidence type="ECO:0000256" key="1">
    <source>
        <dbReference type="SAM" id="SignalP"/>
    </source>
</evidence>
<organism evidence="2 3">
    <name type="scientific">Eucalyptus globulus</name>
    <name type="common">Tasmanian blue gum</name>
    <dbReference type="NCBI Taxonomy" id="34317"/>
    <lineage>
        <taxon>Eukaryota</taxon>
        <taxon>Viridiplantae</taxon>
        <taxon>Streptophyta</taxon>
        <taxon>Embryophyta</taxon>
        <taxon>Tracheophyta</taxon>
        <taxon>Spermatophyta</taxon>
        <taxon>Magnoliopsida</taxon>
        <taxon>eudicotyledons</taxon>
        <taxon>Gunneridae</taxon>
        <taxon>Pentapetalae</taxon>
        <taxon>rosids</taxon>
        <taxon>malvids</taxon>
        <taxon>Myrtales</taxon>
        <taxon>Myrtaceae</taxon>
        <taxon>Myrtoideae</taxon>
        <taxon>Eucalypteae</taxon>
        <taxon>Eucalyptus</taxon>
    </lineage>
</organism>
<dbReference type="Proteomes" id="UP001634007">
    <property type="component" value="Unassembled WGS sequence"/>
</dbReference>
<name>A0ABD3KLW0_EUCGL</name>
<proteinExistence type="predicted"/>
<sequence length="68" mass="7285">MSYNRSFLAAVVLILVVSAALGGEATRLLTSTYKIENMGRNLESQATPDSYPWADGPVEYMVSGADEG</sequence>
<feature type="chain" id="PRO_5044746600" evidence="1">
    <location>
        <begin position="23"/>
        <end position="68"/>
    </location>
</feature>
<accession>A0ABD3KLW0</accession>
<protein>
    <submittedName>
        <fullName evidence="2">Uncharacterized protein</fullName>
    </submittedName>
</protein>
<dbReference type="AlphaFoldDB" id="A0ABD3KLW0"/>
<gene>
    <name evidence="2" type="ORF">ACJRO7_022040</name>
</gene>
<keyword evidence="1" id="KW-0732">Signal</keyword>
<dbReference type="EMBL" id="JBJKBG010000005">
    <property type="protein sequence ID" value="KAL3740851.1"/>
    <property type="molecule type" value="Genomic_DNA"/>
</dbReference>
<evidence type="ECO:0000313" key="3">
    <source>
        <dbReference type="Proteomes" id="UP001634007"/>
    </source>
</evidence>
<feature type="signal peptide" evidence="1">
    <location>
        <begin position="1"/>
        <end position="22"/>
    </location>
</feature>
<comment type="caution">
    <text evidence="2">The sequence shown here is derived from an EMBL/GenBank/DDBJ whole genome shotgun (WGS) entry which is preliminary data.</text>
</comment>
<evidence type="ECO:0000313" key="2">
    <source>
        <dbReference type="EMBL" id="KAL3740851.1"/>
    </source>
</evidence>
<reference evidence="2 3" key="1">
    <citation type="submission" date="2024-11" db="EMBL/GenBank/DDBJ databases">
        <title>Chromosome-level genome assembly of Eucalyptus globulus Labill. provides insights into its genome evolution.</title>
        <authorList>
            <person name="Li X."/>
        </authorList>
    </citation>
    <scope>NUCLEOTIDE SEQUENCE [LARGE SCALE GENOMIC DNA]</scope>
    <source>
        <strain evidence="2">CL2024</strain>
        <tissue evidence="2">Fresh tender leaves</tissue>
    </source>
</reference>